<dbReference type="AlphaFoldDB" id="A0A937AJR3"/>
<dbReference type="RefSeq" id="WP_201918779.1">
    <property type="nucleotide sequence ID" value="NZ_JAERQG010000001.1"/>
</dbReference>
<sequence length="212" mass="23580">MNKVFFKLITFGLIPTLILAMFSCEPCEECGPENASPYFKLTILNKTSLDTLNADNTRFKNDLTTTKEALNNPEFSGKSDSLNAQVAIIEDSIDILADLIRITKARLISIEQINGESNLFENAQGGDSLVNFRIPLDPNNTFSDYIIKIEGTDQSNNLSVSYTLKDSVIESRITKAAFDFKVESHNYDSINGPRGCSKEVCISNELTLYVEI</sequence>
<dbReference type="EMBL" id="JAERQG010000001">
    <property type="protein sequence ID" value="MBL0764833.1"/>
    <property type="molecule type" value="Genomic_DNA"/>
</dbReference>
<feature type="signal peptide" evidence="1">
    <location>
        <begin position="1"/>
        <end position="20"/>
    </location>
</feature>
<feature type="chain" id="PRO_5037795785" description="Lipoprotein" evidence="1">
    <location>
        <begin position="21"/>
        <end position="212"/>
    </location>
</feature>
<evidence type="ECO:0008006" key="4">
    <source>
        <dbReference type="Google" id="ProtNLM"/>
    </source>
</evidence>
<keyword evidence="1" id="KW-0732">Signal</keyword>
<reference evidence="2" key="1">
    <citation type="submission" date="2021-01" db="EMBL/GenBank/DDBJ databases">
        <title>Marivirga sp. nov., isolated from intertidal surface sediments.</title>
        <authorList>
            <person name="Zhang M."/>
        </authorList>
    </citation>
    <scope>NUCLEOTIDE SEQUENCE</scope>
    <source>
        <strain evidence="2">SM1354</strain>
    </source>
</reference>
<dbReference type="Proteomes" id="UP000642920">
    <property type="component" value="Unassembled WGS sequence"/>
</dbReference>
<keyword evidence="3" id="KW-1185">Reference proteome</keyword>
<gene>
    <name evidence="2" type="ORF">JKP34_06190</name>
</gene>
<evidence type="ECO:0000256" key="1">
    <source>
        <dbReference type="SAM" id="SignalP"/>
    </source>
</evidence>
<proteinExistence type="predicted"/>
<protein>
    <recommendedName>
        <fullName evidence="4">Lipoprotein</fullName>
    </recommendedName>
</protein>
<evidence type="ECO:0000313" key="3">
    <source>
        <dbReference type="Proteomes" id="UP000642920"/>
    </source>
</evidence>
<evidence type="ECO:0000313" key="2">
    <source>
        <dbReference type="EMBL" id="MBL0764833.1"/>
    </source>
</evidence>
<comment type="caution">
    <text evidence="2">The sequence shown here is derived from an EMBL/GenBank/DDBJ whole genome shotgun (WGS) entry which is preliminary data.</text>
</comment>
<name>A0A937AJR3_9BACT</name>
<dbReference type="PROSITE" id="PS51257">
    <property type="entry name" value="PROKAR_LIPOPROTEIN"/>
    <property type="match status" value="1"/>
</dbReference>
<organism evidence="2 3">
    <name type="scientific">Marivirga atlantica</name>
    <dbReference type="NCBI Taxonomy" id="1548457"/>
    <lineage>
        <taxon>Bacteria</taxon>
        <taxon>Pseudomonadati</taxon>
        <taxon>Bacteroidota</taxon>
        <taxon>Cytophagia</taxon>
        <taxon>Cytophagales</taxon>
        <taxon>Marivirgaceae</taxon>
        <taxon>Marivirga</taxon>
    </lineage>
</organism>
<accession>A0A937AJR3</accession>